<evidence type="ECO:0000313" key="3">
    <source>
        <dbReference type="EMBL" id="NGP76372.1"/>
    </source>
</evidence>
<comment type="caution">
    <text evidence="3">The sequence shown here is derived from an EMBL/GenBank/DDBJ whole genome shotgun (WGS) entry which is preliminary data.</text>
</comment>
<feature type="compositionally biased region" description="Acidic residues" evidence="1">
    <location>
        <begin position="59"/>
        <end position="69"/>
    </location>
</feature>
<organism evidence="3 4">
    <name type="scientific">Halalkalibaculum roseum</name>
    <dbReference type="NCBI Taxonomy" id="2709311"/>
    <lineage>
        <taxon>Bacteria</taxon>
        <taxon>Pseudomonadati</taxon>
        <taxon>Balneolota</taxon>
        <taxon>Balneolia</taxon>
        <taxon>Balneolales</taxon>
        <taxon>Balneolaceae</taxon>
        <taxon>Halalkalibaculum</taxon>
    </lineage>
</organism>
<feature type="transmembrane region" description="Helical" evidence="2">
    <location>
        <begin position="394"/>
        <end position="414"/>
    </location>
</feature>
<protein>
    <recommendedName>
        <fullName evidence="5">Fimbrial assembly protein (PilN)</fullName>
    </recommendedName>
</protein>
<reference evidence="3 4" key="1">
    <citation type="submission" date="2020-02" db="EMBL/GenBank/DDBJ databases">
        <title>Balneolaceae bacterium YR4-1, complete genome.</title>
        <authorList>
            <person name="Li Y."/>
            <person name="Wu S."/>
        </authorList>
    </citation>
    <scope>NUCLEOTIDE SEQUENCE [LARGE SCALE GENOMIC DNA]</scope>
    <source>
        <strain evidence="3 4">YR4-1</strain>
    </source>
</reference>
<dbReference type="Proteomes" id="UP000473278">
    <property type="component" value="Unassembled WGS sequence"/>
</dbReference>
<name>A0A6M1SU67_9BACT</name>
<evidence type="ECO:0000256" key="1">
    <source>
        <dbReference type="SAM" id="MobiDB-lite"/>
    </source>
</evidence>
<dbReference type="RefSeq" id="WP_165140662.1">
    <property type="nucleotide sequence ID" value="NZ_JAALLT010000002.1"/>
</dbReference>
<gene>
    <name evidence="3" type="ORF">G3570_07000</name>
</gene>
<dbReference type="AlphaFoldDB" id="A0A6M1SU67"/>
<keyword evidence="2" id="KW-1133">Transmembrane helix</keyword>
<keyword evidence="2" id="KW-0472">Membrane</keyword>
<evidence type="ECO:0000256" key="2">
    <source>
        <dbReference type="SAM" id="Phobius"/>
    </source>
</evidence>
<keyword evidence="4" id="KW-1185">Reference proteome</keyword>
<feature type="compositionally biased region" description="Polar residues" evidence="1">
    <location>
        <begin position="48"/>
        <end position="58"/>
    </location>
</feature>
<accession>A0A6M1SU67</accession>
<sequence length="572" mass="64536">MFGPKEFTGLVLEGDAIKMARVKVEANKLRLLKLDQFSLVEPIKEKSPTQGESVQETGSFEEEMDADSIFGFEDEEEDDNEDELADLDLDNLDDEEESEEDVMSLDMVEEADAGGAQSNEILLYNILNGIDNQNVNVGLNVPAGNTIFQIIRDTNFKDVKKKDLIEDLENKLQSIYGQAKSSDNYSYEVRDDGSLVLASVEEESALLKLVNRADDLYSGKLTVREVLPDEAALVGLVRANYNLQPDEITGIIQFSPKKCRVVFMTGNEIWQVSPIINEGTNSKSFLNTLFSKILFQLDTGEVPNLDRIILANNTIGDDAIDFLQNNFSDVIVTNFRFNEEKFDYEDVDESLANSFTTAISLAWAASEFEKKSFPNLSLLPSYVVERQKIFKLQWHGVILLALIFLAPITFNYFYQQKARQIENLSSELETINAQIAQIEPTVQATNEISNDLAQLREKLVLLDTLSNGSREWQAKLDILNEGMRPIENTWITSMTQAQSGTFVEGYSLYRNRIPRVVNIFADATLLNVTIEDIREQEVFRFSILVNEFAVDDSVYSLPKTDELKEILTGGNQ</sequence>
<dbReference type="EMBL" id="JAALLT010000002">
    <property type="protein sequence ID" value="NGP76372.1"/>
    <property type="molecule type" value="Genomic_DNA"/>
</dbReference>
<proteinExistence type="predicted"/>
<evidence type="ECO:0000313" key="4">
    <source>
        <dbReference type="Proteomes" id="UP000473278"/>
    </source>
</evidence>
<keyword evidence="2" id="KW-0812">Transmembrane</keyword>
<feature type="region of interest" description="Disordered" evidence="1">
    <location>
        <begin position="42"/>
        <end position="69"/>
    </location>
</feature>
<evidence type="ECO:0008006" key="5">
    <source>
        <dbReference type="Google" id="ProtNLM"/>
    </source>
</evidence>